<evidence type="ECO:0000256" key="4">
    <source>
        <dbReference type="ARBA" id="ARBA00023040"/>
    </source>
</evidence>
<feature type="domain" description="Receptor ligand binding region" evidence="9">
    <location>
        <begin position="11"/>
        <end position="100"/>
    </location>
</feature>
<dbReference type="GO" id="GO:0038039">
    <property type="term" value="C:G protein-coupled receptor heterodimeric complex"/>
    <property type="evidence" value="ECO:0007669"/>
    <property type="project" value="TreeGrafter"/>
</dbReference>
<keyword evidence="11" id="KW-1185">Reference proteome</keyword>
<dbReference type="InterPro" id="IPR002455">
    <property type="entry name" value="GPCR3_GABA-B"/>
</dbReference>
<reference evidence="12" key="1">
    <citation type="submission" date="2016-06" db="UniProtKB">
        <authorList>
            <consortium name="WormBaseParasite"/>
        </authorList>
    </citation>
    <scope>IDENTIFICATION</scope>
</reference>
<sequence>MLLCSDPWVKDKCKASKGMKSFFDMMNSSKKKLAIFGGACTEVNEPVAMTAVFWNIIQISYAETHPKFSGKDRLSMYRTFYSVVPDHRNDILARIAFLRH</sequence>
<dbReference type="GO" id="GO:0007214">
    <property type="term" value="P:gamma-aminobutyric acid signaling pathway"/>
    <property type="evidence" value="ECO:0007669"/>
    <property type="project" value="TreeGrafter"/>
</dbReference>
<dbReference type="Gene3D" id="3.40.50.2300">
    <property type="match status" value="2"/>
</dbReference>
<dbReference type="SUPFAM" id="SSF53822">
    <property type="entry name" value="Periplasmic binding protein-like I"/>
    <property type="match status" value="1"/>
</dbReference>
<evidence type="ECO:0000313" key="10">
    <source>
        <dbReference type="EMBL" id="VDP49239.1"/>
    </source>
</evidence>
<dbReference type="WBParaSite" id="SBAD_0001293001-mRNA-1">
    <property type="protein sequence ID" value="SBAD_0001293001-mRNA-1"/>
    <property type="gene ID" value="SBAD_0001293001"/>
</dbReference>
<dbReference type="InterPro" id="IPR001828">
    <property type="entry name" value="ANF_lig-bd_rcpt"/>
</dbReference>
<evidence type="ECO:0000256" key="7">
    <source>
        <dbReference type="ARBA" id="ARBA00023180"/>
    </source>
</evidence>
<dbReference type="Pfam" id="PF01094">
    <property type="entry name" value="ANF_receptor"/>
    <property type="match status" value="1"/>
</dbReference>
<keyword evidence="8" id="KW-0807">Transducer</keyword>
<keyword evidence="6" id="KW-0675">Receptor</keyword>
<dbReference type="PANTHER" id="PTHR10519:SF74">
    <property type="entry name" value="GAMMA-AMINOBUTYRIC ACID TYPE B RECEPTOR SUBUNIT 2"/>
    <property type="match status" value="1"/>
</dbReference>
<dbReference type="Proteomes" id="UP000270296">
    <property type="component" value="Unassembled WGS sequence"/>
</dbReference>
<evidence type="ECO:0000313" key="12">
    <source>
        <dbReference type="WBParaSite" id="SBAD_0001293001-mRNA-1"/>
    </source>
</evidence>
<dbReference type="EMBL" id="UZAM01018026">
    <property type="protein sequence ID" value="VDP49239.1"/>
    <property type="molecule type" value="Genomic_DNA"/>
</dbReference>
<keyword evidence="4" id="KW-0297">G-protein coupled receptor</keyword>
<proteinExistence type="predicted"/>
<evidence type="ECO:0000259" key="9">
    <source>
        <dbReference type="Pfam" id="PF01094"/>
    </source>
</evidence>
<organism evidence="12">
    <name type="scientific">Soboliphyme baturini</name>
    <dbReference type="NCBI Taxonomy" id="241478"/>
    <lineage>
        <taxon>Eukaryota</taxon>
        <taxon>Metazoa</taxon>
        <taxon>Ecdysozoa</taxon>
        <taxon>Nematoda</taxon>
        <taxon>Enoplea</taxon>
        <taxon>Dorylaimia</taxon>
        <taxon>Dioctophymatida</taxon>
        <taxon>Dioctophymatoidea</taxon>
        <taxon>Soboliphymatidae</taxon>
        <taxon>Soboliphyme</taxon>
    </lineage>
</organism>
<keyword evidence="5" id="KW-0472">Membrane</keyword>
<evidence type="ECO:0000256" key="1">
    <source>
        <dbReference type="ARBA" id="ARBA00004370"/>
    </source>
</evidence>
<evidence type="ECO:0000256" key="3">
    <source>
        <dbReference type="ARBA" id="ARBA00022989"/>
    </source>
</evidence>
<gene>
    <name evidence="10" type="ORF">SBAD_LOCUS12521</name>
</gene>
<keyword evidence="3" id="KW-1133">Transmembrane helix</keyword>
<evidence type="ECO:0000256" key="8">
    <source>
        <dbReference type="ARBA" id="ARBA00023224"/>
    </source>
</evidence>
<accession>A0A183J9H3</accession>
<evidence type="ECO:0000256" key="6">
    <source>
        <dbReference type="ARBA" id="ARBA00023170"/>
    </source>
</evidence>
<evidence type="ECO:0000256" key="5">
    <source>
        <dbReference type="ARBA" id="ARBA00023136"/>
    </source>
</evidence>
<keyword evidence="2" id="KW-0812">Transmembrane</keyword>
<reference evidence="10 11" key="2">
    <citation type="submission" date="2018-11" db="EMBL/GenBank/DDBJ databases">
        <authorList>
            <consortium name="Pathogen Informatics"/>
        </authorList>
    </citation>
    <scope>NUCLEOTIDE SEQUENCE [LARGE SCALE GENOMIC DNA]</scope>
</reference>
<comment type="subcellular location">
    <subcellularLocation>
        <location evidence="1">Membrane</location>
    </subcellularLocation>
</comment>
<name>A0A183J9H3_9BILA</name>
<dbReference type="InterPro" id="IPR028082">
    <property type="entry name" value="Peripla_BP_I"/>
</dbReference>
<dbReference type="AlphaFoldDB" id="A0A183J9H3"/>
<evidence type="ECO:0000256" key="2">
    <source>
        <dbReference type="ARBA" id="ARBA00022692"/>
    </source>
</evidence>
<dbReference type="OrthoDB" id="2150267at2759"/>
<evidence type="ECO:0000313" key="11">
    <source>
        <dbReference type="Proteomes" id="UP000270296"/>
    </source>
</evidence>
<keyword evidence="7" id="KW-0325">Glycoprotein</keyword>
<protein>
    <submittedName>
        <fullName evidence="12">ANF_receptor domain-containing protein</fullName>
    </submittedName>
</protein>
<dbReference type="PANTHER" id="PTHR10519">
    <property type="entry name" value="GABA-B RECEPTOR"/>
    <property type="match status" value="1"/>
</dbReference>
<dbReference type="GO" id="GO:0004965">
    <property type="term" value="F:G protein-coupled GABA receptor activity"/>
    <property type="evidence" value="ECO:0007669"/>
    <property type="project" value="InterPro"/>
</dbReference>